<dbReference type="Proteomes" id="UP000705230">
    <property type="component" value="Unassembled WGS sequence"/>
</dbReference>
<evidence type="ECO:0000256" key="8">
    <source>
        <dbReference type="ARBA" id="ARBA00022989"/>
    </source>
</evidence>
<keyword evidence="4" id="KW-1003">Cell membrane</keyword>
<organism evidence="12 13">
    <name type="scientific">SAR86 cluster bacterium</name>
    <dbReference type="NCBI Taxonomy" id="2030880"/>
    <lineage>
        <taxon>Bacteria</taxon>
        <taxon>Pseudomonadati</taxon>
        <taxon>Pseudomonadota</taxon>
        <taxon>Gammaproteobacteria</taxon>
        <taxon>SAR86 cluster</taxon>
    </lineage>
</organism>
<evidence type="ECO:0000256" key="2">
    <source>
        <dbReference type="ARBA" id="ARBA00007246"/>
    </source>
</evidence>
<dbReference type="InterPro" id="IPR049179">
    <property type="entry name" value="T2SSK_SAM-like_2nd"/>
</dbReference>
<evidence type="ECO:0000256" key="1">
    <source>
        <dbReference type="ARBA" id="ARBA00004533"/>
    </source>
</evidence>
<dbReference type="InterPro" id="IPR038072">
    <property type="entry name" value="GspK_central_sf"/>
</dbReference>
<accession>A0A937M358</accession>
<dbReference type="PANTHER" id="PTHR38831:SF1">
    <property type="entry name" value="TYPE II SECRETION SYSTEM PROTEIN K-RELATED"/>
    <property type="match status" value="1"/>
</dbReference>
<evidence type="ECO:0000256" key="6">
    <source>
        <dbReference type="ARBA" id="ARBA00022692"/>
    </source>
</evidence>
<protein>
    <submittedName>
        <fullName evidence="12">Type II secretion system minor pseudopilin GspK</fullName>
    </submittedName>
</protein>
<evidence type="ECO:0000259" key="10">
    <source>
        <dbReference type="Pfam" id="PF03934"/>
    </source>
</evidence>
<dbReference type="EMBL" id="JADHSG010000013">
    <property type="protein sequence ID" value="MBL6903739.1"/>
    <property type="molecule type" value="Genomic_DNA"/>
</dbReference>
<keyword evidence="5" id="KW-0997">Cell inner membrane</keyword>
<dbReference type="InterPro" id="IPR005628">
    <property type="entry name" value="GspK"/>
</dbReference>
<dbReference type="GO" id="GO:0009306">
    <property type="term" value="P:protein secretion"/>
    <property type="evidence" value="ECO:0007669"/>
    <property type="project" value="InterPro"/>
</dbReference>
<dbReference type="AlphaFoldDB" id="A0A937M358"/>
<feature type="domain" description="T2SS protein K first SAM-like" evidence="11">
    <location>
        <begin position="93"/>
        <end position="197"/>
    </location>
</feature>
<evidence type="ECO:0000259" key="11">
    <source>
        <dbReference type="Pfam" id="PF21687"/>
    </source>
</evidence>
<reference evidence="12" key="1">
    <citation type="submission" date="2020-10" db="EMBL/GenBank/DDBJ databases">
        <title>Microbiome of the Black Sea water column analyzed by genome centric metagenomics.</title>
        <authorList>
            <person name="Cabello-Yeves P.J."/>
            <person name="Callieri C."/>
            <person name="Picazo A."/>
            <person name="Mehrshad M."/>
            <person name="Haro-Moreno J.M."/>
            <person name="Roda-Garcia J."/>
            <person name="Dzembekova N."/>
            <person name="Slabakova V."/>
            <person name="Slabakova N."/>
            <person name="Moncheva S."/>
            <person name="Rodriguez-Valera F."/>
        </authorList>
    </citation>
    <scope>NUCLEOTIDE SEQUENCE</scope>
    <source>
        <strain evidence="12">BS30m-G43</strain>
    </source>
</reference>
<evidence type="ECO:0000256" key="4">
    <source>
        <dbReference type="ARBA" id="ARBA00022475"/>
    </source>
</evidence>
<keyword evidence="7" id="KW-0653">Protein transport</keyword>
<evidence type="ECO:0000256" key="5">
    <source>
        <dbReference type="ARBA" id="ARBA00022519"/>
    </source>
</evidence>
<dbReference type="Pfam" id="PF21687">
    <property type="entry name" value="T2SSK_1st"/>
    <property type="match status" value="1"/>
</dbReference>
<dbReference type="GO" id="GO:0005886">
    <property type="term" value="C:plasma membrane"/>
    <property type="evidence" value="ECO:0007669"/>
    <property type="project" value="UniProtKB-SubCell"/>
</dbReference>
<evidence type="ECO:0000256" key="7">
    <source>
        <dbReference type="ARBA" id="ARBA00022927"/>
    </source>
</evidence>
<dbReference type="Gene3D" id="3.30.1300.30">
    <property type="entry name" value="GSPII I/J protein-like"/>
    <property type="match status" value="1"/>
</dbReference>
<keyword evidence="6" id="KW-0812">Transmembrane</keyword>
<dbReference type="SUPFAM" id="SSF158544">
    <property type="entry name" value="GspK insert domain-like"/>
    <property type="match status" value="2"/>
</dbReference>
<evidence type="ECO:0000256" key="3">
    <source>
        <dbReference type="ARBA" id="ARBA00022448"/>
    </source>
</evidence>
<gene>
    <name evidence="12" type="primary">gspK</name>
    <name evidence="12" type="ORF">ISR29_06010</name>
</gene>
<evidence type="ECO:0000256" key="9">
    <source>
        <dbReference type="ARBA" id="ARBA00023136"/>
    </source>
</evidence>
<dbReference type="InterPro" id="IPR045584">
    <property type="entry name" value="Pilin-like"/>
</dbReference>
<dbReference type="Pfam" id="PF03934">
    <property type="entry name" value="T2SSK"/>
    <property type="match status" value="1"/>
</dbReference>
<dbReference type="InterPro" id="IPR049031">
    <property type="entry name" value="T2SSK_SAM-like_1st"/>
</dbReference>
<keyword evidence="9" id="KW-0472">Membrane</keyword>
<comment type="subcellular location">
    <subcellularLocation>
        <location evidence="1">Cell inner membrane</location>
    </subcellularLocation>
</comment>
<dbReference type="SUPFAM" id="SSF54523">
    <property type="entry name" value="Pili subunits"/>
    <property type="match status" value="1"/>
</dbReference>
<comment type="similarity">
    <text evidence="2">Belongs to the GSP K family.</text>
</comment>
<feature type="domain" description="T2SS protein K second SAM-like" evidence="10">
    <location>
        <begin position="210"/>
        <end position="260"/>
    </location>
</feature>
<sequence length="313" mass="35594">MISVLLIVLVLSAIAMSIGNNFLLAFKRSIYQDLQTNSFELFKNIESISIKRIEEKNRFGAQVLTKEDPLFKDTLYFELPNGQMYAQISDASNCLNINSVVSLTNKNYIQNPKGISAIKKLLLFKEYDERDIDSLIDQMIDWIDIDNQPRQSGLEDYFYTGPLHTPQQYTSKRLFYDLSELKNLPAFRSFNWNDINESLCSMPISGNSKVNINTLTIEDSELLSSLLPNATVKDAEAIIANIPQEGFIDMRQLAIEFPGVDFTNSNASISFTSNLFSIKSEIISEEMKISSESIMYLENNRNGYIVSRTYNGL</sequence>
<name>A0A937M358_9GAMM</name>
<evidence type="ECO:0000313" key="13">
    <source>
        <dbReference type="Proteomes" id="UP000705230"/>
    </source>
</evidence>
<keyword evidence="8" id="KW-1133">Transmembrane helix</keyword>
<proteinExistence type="inferred from homology"/>
<dbReference type="Gene3D" id="1.10.40.60">
    <property type="entry name" value="EpsJ-like"/>
    <property type="match status" value="2"/>
</dbReference>
<dbReference type="PANTHER" id="PTHR38831">
    <property type="entry name" value="TYPE II SECRETION SYSTEM PROTEIN K"/>
    <property type="match status" value="1"/>
</dbReference>
<dbReference type="NCBIfam" id="NF037980">
    <property type="entry name" value="T2SS_GspK"/>
    <property type="match status" value="1"/>
</dbReference>
<keyword evidence="3" id="KW-0813">Transport</keyword>
<comment type="caution">
    <text evidence="12">The sequence shown here is derived from an EMBL/GenBank/DDBJ whole genome shotgun (WGS) entry which is preliminary data.</text>
</comment>
<evidence type="ECO:0000313" key="12">
    <source>
        <dbReference type="EMBL" id="MBL6903739.1"/>
    </source>
</evidence>